<dbReference type="PANTHER" id="PTHR24271:SF80">
    <property type="entry name" value="GRANZYME 3, TANDEM DUPLICATE 1-RELATED"/>
    <property type="match status" value="1"/>
</dbReference>
<reference evidence="8" key="2">
    <citation type="submission" date="2025-08" db="UniProtKB">
        <authorList>
            <consortium name="Ensembl"/>
        </authorList>
    </citation>
    <scope>IDENTIFICATION</scope>
</reference>
<gene>
    <name evidence="8" type="primary">LOC115411789</name>
</gene>
<dbReference type="PROSITE" id="PS50240">
    <property type="entry name" value="TRYPSIN_DOM"/>
    <property type="match status" value="1"/>
</dbReference>
<evidence type="ECO:0000313" key="8">
    <source>
        <dbReference type="Ensembl" id="ENSSORP00005009941.1"/>
    </source>
</evidence>
<reference evidence="8" key="3">
    <citation type="submission" date="2025-09" db="UniProtKB">
        <authorList>
            <consortium name="Ensembl"/>
        </authorList>
    </citation>
    <scope>IDENTIFICATION</scope>
</reference>
<evidence type="ECO:0000313" key="9">
    <source>
        <dbReference type="Proteomes" id="UP000472271"/>
    </source>
</evidence>
<dbReference type="InParanoid" id="A0A672YYY5"/>
<dbReference type="InterPro" id="IPR018114">
    <property type="entry name" value="TRYPSIN_HIS"/>
</dbReference>
<organism evidence="8 9">
    <name type="scientific">Sphaeramia orbicularis</name>
    <name type="common">orbiculate cardinalfish</name>
    <dbReference type="NCBI Taxonomy" id="375764"/>
    <lineage>
        <taxon>Eukaryota</taxon>
        <taxon>Metazoa</taxon>
        <taxon>Chordata</taxon>
        <taxon>Craniata</taxon>
        <taxon>Vertebrata</taxon>
        <taxon>Euteleostomi</taxon>
        <taxon>Actinopterygii</taxon>
        <taxon>Neopterygii</taxon>
        <taxon>Teleostei</taxon>
        <taxon>Neoteleostei</taxon>
        <taxon>Acanthomorphata</taxon>
        <taxon>Gobiaria</taxon>
        <taxon>Kurtiformes</taxon>
        <taxon>Apogonoidei</taxon>
        <taxon>Apogonidae</taxon>
        <taxon>Apogoninae</taxon>
        <taxon>Sphaeramia</taxon>
    </lineage>
</organism>
<dbReference type="FunCoup" id="A0A672YYY5">
    <property type="interactions" value="936"/>
</dbReference>
<dbReference type="PANTHER" id="PTHR24271">
    <property type="entry name" value="KALLIKREIN-RELATED"/>
    <property type="match status" value="1"/>
</dbReference>
<feature type="domain" description="Peptidase S1" evidence="7">
    <location>
        <begin position="46"/>
        <end position="276"/>
    </location>
</feature>
<keyword evidence="4 6" id="KW-0720">Serine protease</keyword>
<evidence type="ECO:0000256" key="5">
    <source>
        <dbReference type="ARBA" id="ARBA00023157"/>
    </source>
</evidence>
<dbReference type="InterPro" id="IPR043504">
    <property type="entry name" value="Peptidase_S1_PA_chymotrypsin"/>
</dbReference>
<dbReference type="PROSITE" id="PS00135">
    <property type="entry name" value="TRYPSIN_SER"/>
    <property type="match status" value="1"/>
</dbReference>
<dbReference type="InterPro" id="IPR009003">
    <property type="entry name" value="Peptidase_S1_PA"/>
</dbReference>
<reference evidence="8" key="1">
    <citation type="submission" date="2019-06" db="EMBL/GenBank/DDBJ databases">
        <authorList>
            <consortium name="Wellcome Sanger Institute Data Sharing"/>
        </authorList>
    </citation>
    <scope>NUCLEOTIDE SEQUENCE [LARGE SCALE GENOMIC DNA]</scope>
</reference>
<dbReference type="FunFam" id="2.40.10.10:FF:000120">
    <property type="entry name" value="Putative serine protease"/>
    <property type="match status" value="1"/>
</dbReference>
<dbReference type="Gene3D" id="2.40.10.10">
    <property type="entry name" value="Trypsin-like serine proteases"/>
    <property type="match status" value="2"/>
</dbReference>
<dbReference type="PRINTS" id="PR00722">
    <property type="entry name" value="CHYMOTRYPSIN"/>
</dbReference>
<dbReference type="GO" id="GO:0006508">
    <property type="term" value="P:proteolysis"/>
    <property type="evidence" value="ECO:0007669"/>
    <property type="project" value="UniProtKB-KW"/>
</dbReference>
<keyword evidence="3 6" id="KW-0378">Hydrolase</keyword>
<dbReference type="Pfam" id="PF00089">
    <property type="entry name" value="Trypsin"/>
    <property type="match status" value="1"/>
</dbReference>
<evidence type="ECO:0000256" key="4">
    <source>
        <dbReference type="ARBA" id="ARBA00022825"/>
    </source>
</evidence>
<dbReference type="PROSITE" id="PS00134">
    <property type="entry name" value="TRYPSIN_HIS"/>
    <property type="match status" value="1"/>
</dbReference>
<keyword evidence="2" id="KW-0732">Signal</keyword>
<evidence type="ECO:0000256" key="2">
    <source>
        <dbReference type="ARBA" id="ARBA00022729"/>
    </source>
</evidence>
<proteinExistence type="predicted"/>
<evidence type="ECO:0000259" key="7">
    <source>
        <dbReference type="PROSITE" id="PS50240"/>
    </source>
</evidence>
<keyword evidence="5" id="KW-1015">Disulfide bond</keyword>
<accession>A0A672YYY5</accession>
<sequence>MYKRWKGGSGAIRLGGRSFCGLKMNACTVLLLFCLGSITGSTGSAIVGGKVVKPHSRPYMASLQTVKFGHICGGFLIREDFVLTAAHCRNSENLMVVLGAHNIKKKESSQQKIPVAQYFKHPDYKKNQYHDDIMLLKLKTKAKLNKYVQPIRLPRKDGKIPAVIKCSTDGWGLTTANGAVGSDVLKEATERLQFNQECGSERKWSKYFNETTMLCTTFNKKTGGICQGDSGGPLVCNKTPQGITAFTAEKQCDNPKYPHVFTKVSFYIPWIKQMMKRYGNVE</sequence>
<dbReference type="CDD" id="cd00190">
    <property type="entry name" value="Tryp_SPc"/>
    <property type="match status" value="1"/>
</dbReference>
<dbReference type="Ensembl" id="ENSSORT00005010271.1">
    <property type="protein sequence ID" value="ENSSORP00005009941.1"/>
    <property type="gene ID" value="ENSSORG00005005422.1"/>
</dbReference>
<name>A0A672YYY5_9TELE</name>
<evidence type="ECO:0000256" key="3">
    <source>
        <dbReference type="ARBA" id="ARBA00022801"/>
    </source>
</evidence>
<dbReference type="GO" id="GO:0004252">
    <property type="term" value="F:serine-type endopeptidase activity"/>
    <property type="evidence" value="ECO:0007669"/>
    <property type="project" value="InterPro"/>
</dbReference>
<evidence type="ECO:0000256" key="1">
    <source>
        <dbReference type="ARBA" id="ARBA00022670"/>
    </source>
</evidence>
<dbReference type="InterPro" id="IPR001254">
    <property type="entry name" value="Trypsin_dom"/>
</dbReference>
<dbReference type="InterPro" id="IPR001314">
    <property type="entry name" value="Peptidase_S1A"/>
</dbReference>
<dbReference type="SMART" id="SM00020">
    <property type="entry name" value="Tryp_SPc"/>
    <property type="match status" value="1"/>
</dbReference>
<protein>
    <recommendedName>
        <fullName evidence="7">Peptidase S1 domain-containing protein</fullName>
    </recommendedName>
</protein>
<dbReference type="InterPro" id="IPR033116">
    <property type="entry name" value="TRYPSIN_SER"/>
</dbReference>
<keyword evidence="9" id="KW-1185">Reference proteome</keyword>
<keyword evidence="1 6" id="KW-0645">Protease</keyword>
<dbReference type="SUPFAM" id="SSF50494">
    <property type="entry name" value="Trypsin-like serine proteases"/>
    <property type="match status" value="1"/>
</dbReference>
<dbReference type="AlphaFoldDB" id="A0A672YYY5"/>
<evidence type="ECO:0000256" key="6">
    <source>
        <dbReference type="RuleBase" id="RU363034"/>
    </source>
</evidence>
<dbReference type="Proteomes" id="UP000472271">
    <property type="component" value="Chromosome 21"/>
</dbReference>